<comment type="caution">
    <text evidence="1">The sequence shown here is derived from an EMBL/GenBank/DDBJ whole genome shotgun (WGS) entry which is preliminary data.</text>
</comment>
<sequence length="176" mass="19974">MSILRYTRTTIGAGHNTGYEPTRLDFFDGEQFLTRIDSHTMTGKFMWRGVEYKFQPRRMPFVGRKYQILGGGREVGEIRLARGFLSSKKTALKIWGDSLNLMLMLDFDAGADTSLQDEKYRIVYKPEVPVRRPGQAYDYLSVSNGEIDTGGVDTLVVLLGLCVKDLEAWDLVYQAS</sequence>
<proteinExistence type="predicted"/>
<dbReference type="Proteomes" id="UP001319180">
    <property type="component" value="Unassembled WGS sequence"/>
</dbReference>
<gene>
    <name evidence="1" type="ORF">KK078_09865</name>
</gene>
<reference evidence="1 2" key="1">
    <citation type="submission" date="2021-05" db="EMBL/GenBank/DDBJ databases">
        <title>A Polyphasic approach of four new species of the genus Ohtaekwangia: Ohtaekwangia histidinii sp. nov., Ohtaekwangia cretensis sp. nov., Ohtaekwangia indiensis sp. nov., Ohtaekwangia reichenbachii sp. nov. from diverse environment.</title>
        <authorList>
            <person name="Octaviana S."/>
        </authorList>
    </citation>
    <scope>NUCLEOTIDE SEQUENCE [LARGE SCALE GENOMIC DNA]</scope>
    <source>
        <strain evidence="1 2">PWU37</strain>
    </source>
</reference>
<protein>
    <submittedName>
        <fullName evidence="1">Uncharacterized protein</fullName>
    </submittedName>
</protein>
<keyword evidence="2" id="KW-1185">Reference proteome</keyword>
<accession>A0AAP2D826</accession>
<organism evidence="1 2">
    <name type="scientific">Dawidia soli</name>
    <dbReference type="NCBI Taxonomy" id="2782352"/>
    <lineage>
        <taxon>Bacteria</taxon>
        <taxon>Pseudomonadati</taxon>
        <taxon>Bacteroidota</taxon>
        <taxon>Cytophagia</taxon>
        <taxon>Cytophagales</taxon>
        <taxon>Chryseotaleaceae</taxon>
        <taxon>Dawidia</taxon>
    </lineage>
</organism>
<dbReference type="RefSeq" id="WP_254090099.1">
    <property type="nucleotide sequence ID" value="NZ_JAHESC010000011.1"/>
</dbReference>
<name>A0AAP2D826_9BACT</name>
<evidence type="ECO:0000313" key="1">
    <source>
        <dbReference type="EMBL" id="MBT1686864.1"/>
    </source>
</evidence>
<dbReference type="EMBL" id="JAHESC010000011">
    <property type="protein sequence ID" value="MBT1686864.1"/>
    <property type="molecule type" value="Genomic_DNA"/>
</dbReference>
<dbReference type="AlphaFoldDB" id="A0AAP2D826"/>
<evidence type="ECO:0000313" key="2">
    <source>
        <dbReference type="Proteomes" id="UP001319180"/>
    </source>
</evidence>